<protein>
    <submittedName>
        <fullName evidence="2">Uncharacterized protein</fullName>
    </submittedName>
</protein>
<dbReference type="OrthoDB" id="1349101at2"/>
<keyword evidence="1" id="KW-1133">Transmembrane helix</keyword>
<sequence length="245" mass="27786">MTKLNRELVFLRTFATATVSCLILISLYAFKTNENKRFATIDVERINIIEKDGTVKMVITNVEQFPTLGDSINHTVYHERKKRSGLLFFNEDGKECGGFIYDGAKNETGHSAGLSLTYDQYDGDQVMQLLTTDSKRGDKRVVSSLLAFNDRAENETQEGTNTLLRELKNIKDPETRRKKYQDYKDQKLLGSTTRILLGKTGSENNGLFLFDDNGNPRAQFSIDKDNTVKLVAYDEQGNITSSWPE</sequence>
<organism evidence="2 3">
    <name type="scientific">Bizionia paragorgiae</name>
    <dbReference type="NCBI Taxonomy" id="283786"/>
    <lineage>
        <taxon>Bacteria</taxon>
        <taxon>Pseudomonadati</taxon>
        <taxon>Bacteroidota</taxon>
        <taxon>Flavobacteriia</taxon>
        <taxon>Flavobacteriales</taxon>
        <taxon>Flavobacteriaceae</taxon>
        <taxon>Bizionia</taxon>
    </lineage>
</organism>
<keyword evidence="3" id="KW-1185">Reference proteome</keyword>
<dbReference type="AlphaFoldDB" id="A0A1H3XRS8"/>
<dbReference type="Proteomes" id="UP000198846">
    <property type="component" value="Unassembled WGS sequence"/>
</dbReference>
<dbReference type="EMBL" id="FNQK01000005">
    <property type="protein sequence ID" value="SEA01218.1"/>
    <property type="molecule type" value="Genomic_DNA"/>
</dbReference>
<evidence type="ECO:0000313" key="2">
    <source>
        <dbReference type="EMBL" id="SEA01218.1"/>
    </source>
</evidence>
<keyword evidence="1" id="KW-0472">Membrane</keyword>
<keyword evidence="1" id="KW-0812">Transmembrane</keyword>
<dbReference type="STRING" id="283786.SAMN04487990_105110"/>
<proteinExistence type="predicted"/>
<gene>
    <name evidence="2" type="ORF">SAMN04487990_105110</name>
</gene>
<reference evidence="2 3" key="1">
    <citation type="submission" date="2016-10" db="EMBL/GenBank/DDBJ databases">
        <authorList>
            <person name="de Groot N.N."/>
        </authorList>
    </citation>
    <scope>NUCLEOTIDE SEQUENCE [LARGE SCALE GENOMIC DNA]</scope>
    <source>
        <strain evidence="2 3">DSM 23842</strain>
    </source>
</reference>
<feature type="transmembrane region" description="Helical" evidence="1">
    <location>
        <begin position="9"/>
        <end position="30"/>
    </location>
</feature>
<dbReference type="RefSeq" id="WP_092133069.1">
    <property type="nucleotide sequence ID" value="NZ_FNQK01000005.1"/>
</dbReference>
<name>A0A1H3XRS8_BIZPA</name>
<accession>A0A1H3XRS8</accession>
<evidence type="ECO:0000256" key="1">
    <source>
        <dbReference type="SAM" id="Phobius"/>
    </source>
</evidence>
<evidence type="ECO:0000313" key="3">
    <source>
        <dbReference type="Proteomes" id="UP000198846"/>
    </source>
</evidence>